<dbReference type="AlphaFoldDB" id="A0A4R0IBP4"/>
<comment type="caution">
    <text evidence="1">The sequence shown here is derived from an EMBL/GenBank/DDBJ whole genome shotgun (WGS) entry which is preliminary data.</text>
</comment>
<evidence type="ECO:0000313" key="1">
    <source>
        <dbReference type="EMBL" id="TCC19942.1"/>
    </source>
</evidence>
<dbReference type="EMBL" id="SJKA01000022">
    <property type="protein sequence ID" value="TCC19942.1"/>
    <property type="molecule type" value="Genomic_DNA"/>
</dbReference>
<dbReference type="RefSeq" id="WP_131295866.1">
    <property type="nucleotide sequence ID" value="NZ_SJKA01000022.1"/>
</dbReference>
<evidence type="ECO:0000313" key="2">
    <source>
        <dbReference type="Proteomes" id="UP000292695"/>
    </source>
</evidence>
<sequence length="89" mass="10013">MEHTEIVYTLVLHSDGELSARAFRTEQARDEALITEAVERFEVSTKAGTVDDEWSLERVRQEPAEFISDDSYGYTDVSKDAVVLEGETA</sequence>
<organism evidence="1 2">
    <name type="scientific">Kribbella sindirgiensis</name>
    <dbReference type="NCBI Taxonomy" id="1124744"/>
    <lineage>
        <taxon>Bacteria</taxon>
        <taxon>Bacillati</taxon>
        <taxon>Actinomycetota</taxon>
        <taxon>Actinomycetes</taxon>
        <taxon>Propionibacteriales</taxon>
        <taxon>Kribbellaceae</taxon>
        <taxon>Kribbella</taxon>
    </lineage>
</organism>
<keyword evidence="2" id="KW-1185">Reference proteome</keyword>
<protein>
    <submittedName>
        <fullName evidence="1">Uncharacterized protein</fullName>
    </submittedName>
</protein>
<proteinExistence type="predicted"/>
<reference evidence="1 2" key="1">
    <citation type="submission" date="2019-02" db="EMBL/GenBank/DDBJ databases">
        <title>Kribbella capetownensis sp. nov. and Kribbella speibonae sp. nov., isolated from soil.</title>
        <authorList>
            <person name="Curtis S.M."/>
            <person name="Norton I."/>
            <person name="Everest G.J."/>
            <person name="Meyers P.R."/>
        </authorList>
    </citation>
    <scope>NUCLEOTIDE SEQUENCE [LARGE SCALE GENOMIC DNA]</scope>
    <source>
        <strain evidence="1 2">DSM 27082</strain>
    </source>
</reference>
<dbReference type="Proteomes" id="UP000292695">
    <property type="component" value="Unassembled WGS sequence"/>
</dbReference>
<name>A0A4R0IBP4_9ACTN</name>
<accession>A0A4R0IBP4</accession>
<gene>
    <name evidence="1" type="ORF">E0H50_37565</name>
</gene>